<dbReference type="EMBL" id="CP015163">
    <property type="protein sequence ID" value="AXB43266.1"/>
    <property type="molecule type" value="Genomic_DNA"/>
</dbReference>
<dbReference type="PANTHER" id="PTHR11487">
    <property type="entry name" value="THIOESTERASE"/>
    <property type="match status" value="1"/>
</dbReference>
<dbReference type="SUPFAM" id="SSF53474">
    <property type="entry name" value="alpha/beta-Hydrolases"/>
    <property type="match status" value="1"/>
</dbReference>
<dbReference type="Gene3D" id="3.40.50.1820">
    <property type="entry name" value="alpha/beta hydrolase"/>
    <property type="match status" value="1"/>
</dbReference>
<dbReference type="KEGG" id="aab:A4R43_12475"/>
<dbReference type="RefSeq" id="WP_113692509.1">
    <property type="nucleotide sequence ID" value="NZ_CP015163.1"/>
</dbReference>
<proteinExistence type="inferred from homology"/>
<evidence type="ECO:0000313" key="3">
    <source>
        <dbReference type="EMBL" id="AXB43266.1"/>
    </source>
</evidence>
<evidence type="ECO:0000259" key="2">
    <source>
        <dbReference type="Pfam" id="PF00975"/>
    </source>
</evidence>
<name>A0A344L5E2_9PSEU</name>
<comment type="similarity">
    <text evidence="1">Belongs to the thioesterase family.</text>
</comment>
<dbReference type="InterPro" id="IPR029058">
    <property type="entry name" value="AB_hydrolase_fold"/>
</dbReference>
<sequence>MTPVTLYCLPHAGGGISAYAGWREEAPDGLDVQPVRLPGRDGDPGEHCQRMDDLVTTLVGDLTALPCALFGHSVGAVVAFELARAATAAGRAPRALFVSGSVAPPRAAGHDQPRRDLPDDEFAAEVERLGGVPPELLADPESRSVLLPRLRADYTIAETYEYRPGPPLDCPISAFAGRADPAVGAADLDDWAEHTTATCRGRRLPGDHFYLTTARPLLLRAIGRDLEL</sequence>
<organism evidence="3 4">
    <name type="scientific">Amycolatopsis albispora</name>
    <dbReference type="NCBI Taxonomy" id="1804986"/>
    <lineage>
        <taxon>Bacteria</taxon>
        <taxon>Bacillati</taxon>
        <taxon>Actinomycetota</taxon>
        <taxon>Actinomycetes</taxon>
        <taxon>Pseudonocardiales</taxon>
        <taxon>Pseudonocardiaceae</taxon>
        <taxon>Amycolatopsis</taxon>
    </lineage>
</organism>
<dbReference type="PANTHER" id="PTHR11487:SF0">
    <property type="entry name" value="S-ACYL FATTY ACID SYNTHASE THIOESTERASE, MEDIUM CHAIN"/>
    <property type="match status" value="1"/>
</dbReference>
<keyword evidence="4" id="KW-1185">Reference proteome</keyword>
<dbReference type="AlphaFoldDB" id="A0A344L5E2"/>
<dbReference type="GO" id="GO:0008610">
    <property type="term" value="P:lipid biosynthetic process"/>
    <property type="evidence" value="ECO:0007669"/>
    <property type="project" value="TreeGrafter"/>
</dbReference>
<gene>
    <name evidence="3" type="ORF">A4R43_12475</name>
</gene>
<dbReference type="InterPro" id="IPR001031">
    <property type="entry name" value="Thioesterase"/>
</dbReference>
<reference evidence="3 4" key="1">
    <citation type="submission" date="2016-04" db="EMBL/GenBank/DDBJ databases">
        <title>Complete genome sequence and analysis of deep-sea sediment isolate, Amycolatopsis sp. WP1.</title>
        <authorList>
            <person name="Wang H."/>
            <person name="Chen S."/>
            <person name="Wu Q."/>
        </authorList>
    </citation>
    <scope>NUCLEOTIDE SEQUENCE [LARGE SCALE GENOMIC DNA]</scope>
    <source>
        <strain evidence="3 4">WP1</strain>
    </source>
</reference>
<dbReference type="OrthoDB" id="4169718at2"/>
<accession>A0A344L5E2</accession>
<dbReference type="Pfam" id="PF00975">
    <property type="entry name" value="Thioesterase"/>
    <property type="match status" value="1"/>
</dbReference>
<protein>
    <recommendedName>
        <fullName evidence="2">Thioesterase domain-containing protein</fullName>
    </recommendedName>
</protein>
<evidence type="ECO:0000256" key="1">
    <source>
        <dbReference type="ARBA" id="ARBA00007169"/>
    </source>
</evidence>
<evidence type="ECO:0000313" key="4">
    <source>
        <dbReference type="Proteomes" id="UP000250434"/>
    </source>
</evidence>
<dbReference type="InterPro" id="IPR012223">
    <property type="entry name" value="TEII"/>
</dbReference>
<dbReference type="Proteomes" id="UP000250434">
    <property type="component" value="Chromosome"/>
</dbReference>
<feature type="domain" description="Thioesterase" evidence="2">
    <location>
        <begin position="5"/>
        <end position="224"/>
    </location>
</feature>